<comment type="caution">
    <text evidence="1">The sequence shown here is derived from an EMBL/GenBank/DDBJ whole genome shotgun (WGS) entry which is preliminary data.</text>
</comment>
<keyword evidence="2" id="KW-1185">Reference proteome</keyword>
<organism evidence="1 2">
    <name type="scientific">Canavalia gladiata</name>
    <name type="common">Sword bean</name>
    <name type="synonym">Dolichos gladiatus</name>
    <dbReference type="NCBI Taxonomy" id="3824"/>
    <lineage>
        <taxon>Eukaryota</taxon>
        <taxon>Viridiplantae</taxon>
        <taxon>Streptophyta</taxon>
        <taxon>Embryophyta</taxon>
        <taxon>Tracheophyta</taxon>
        <taxon>Spermatophyta</taxon>
        <taxon>Magnoliopsida</taxon>
        <taxon>eudicotyledons</taxon>
        <taxon>Gunneridae</taxon>
        <taxon>Pentapetalae</taxon>
        <taxon>rosids</taxon>
        <taxon>fabids</taxon>
        <taxon>Fabales</taxon>
        <taxon>Fabaceae</taxon>
        <taxon>Papilionoideae</taxon>
        <taxon>50 kb inversion clade</taxon>
        <taxon>NPAAA clade</taxon>
        <taxon>indigoferoid/millettioid clade</taxon>
        <taxon>Phaseoleae</taxon>
        <taxon>Canavalia</taxon>
    </lineage>
</organism>
<evidence type="ECO:0000313" key="1">
    <source>
        <dbReference type="EMBL" id="KAK7351690.1"/>
    </source>
</evidence>
<gene>
    <name evidence="1" type="ORF">VNO77_11309</name>
</gene>
<evidence type="ECO:0000313" key="2">
    <source>
        <dbReference type="Proteomes" id="UP001367508"/>
    </source>
</evidence>
<dbReference type="AlphaFoldDB" id="A0AAN9MBC7"/>
<protein>
    <submittedName>
        <fullName evidence="1">Uncharacterized protein</fullName>
    </submittedName>
</protein>
<accession>A0AAN9MBC7</accession>
<dbReference type="Proteomes" id="UP001367508">
    <property type="component" value="Unassembled WGS sequence"/>
</dbReference>
<sequence>MIYESSGWIRHNVYLRSTAHVAPLWREIKEQVCDPMKRQEGERCELKFPVLEWIGQHRRQEVLHLHHVHAVTSALSKRMIKEPTLPSMTCHPFIGSFYLVGIHTNTPINNSSHSHSFSLSLSHLCFSLCRISQISQLSYLLCF</sequence>
<proteinExistence type="predicted"/>
<name>A0AAN9MBC7_CANGL</name>
<reference evidence="1 2" key="1">
    <citation type="submission" date="2024-01" db="EMBL/GenBank/DDBJ databases">
        <title>The genomes of 5 underutilized Papilionoideae crops provide insights into root nodulation and disease resistanc.</title>
        <authorList>
            <person name="Jiang F."/>
        </authorList>
    </citation>
    <scope>NUCLEOTIDE SEQUENCE [LARGE SCALE GENOMIC DNA]</scope>
    <source>
        <strain evidence="1">LVBAO_FW01</strain>
        <tissue evidence="1">Leaves</tissue>
    </source>
</reference>
<dbReference type="EMBL" id="JAYMYQ010000002">
    <property type="protein sequence ID" value="KAK7351690.1"/>
    <property type="molecule type" value="Genomic_DNA"/>
</dbReference>